<dbReference type="SMART" id="SM00283">
    <property type="entry name" value="MA"/>
    <property type="match status" value="1"/>
</dbReference>
<evidence type="ECO:0000256" key="7">
    <source>
        <dbReference type="SAM" id="Phobius"/>
    </source>
</evidence>
<dbReference type="EMBL" id="JBHRYB010000013">
    <property type="protein sequence ID" value="MFC3680834.1"/>
    <property type="molecule type" value="Genomic_DNA"/>
</dbReference>
<evidence type="ECO:0000256" key="4">
    <source>
        <dbReference type="ARBA" id="ARBA00029447"/>
    </source>
</evidence>
<keyword evidence="7" id="KW-1133">Transmembrane helix</keyword>
<dbReference type="SMART" id="SM00304">
    <property type="entry name" value="HAMP"/>
    <property type="match status" value="1"/>
</dbReference>
<sequence length="769" mass="84467">MKVKHQVIATVTITAIIAALAAILISYSIAESTSSENAEKEVVDSLISRRDITRKSIERYLTSLQSQIVSLAKSPLIRQSSQQLQQAFNDYPTQVVGGEGQLSRYYRDQFDARFRELNQNTSSDPERLLNKVSDTGRLLQRDYIAANRHPLGEKNQLSASNNDSDYDQLHQQLHPYLNDFLQKFGYYDIFIADPQQGNIVYSVFKELDFATSLKSGPYANTAIADVYRQALSLPEGQAAFADFKPYLPSYGAAAAFIATPVFNQNTLSGVLIFQMPIDKINAIMTNDQQWQEVGFGSSGESYLVGSDTLLRSESRFLIENKSAYLTGLKNAGLDSQLIREIELRNSAIGIQPISTSTVKLALNGQSGNDTITDYRGVEVLSAYTPIEFLGSRWALISEKDAAEAFAGVEQMTSRMTQSALLLAVVIIVVVAGVGVWIGGRVTAPIDSFIQQIRTIARERQLSAQFRDQGNDEFAELGQALNQLFSQLSDFFRHMQQTAETLSRNSTLMKDTTARTADQVHQQNAEVNSAATATTEVSASVAEVAGHAELASESMRNTRSRVKDSQAMSREARQTMYQLSENMHTAITNMEQLEQESQGIGAVLDVIQTIAEQTNLLALNAAIEAARAGEQGRGFAVVADEVRTLASRTAQSTDEIRDKIQSLQNQVSAVQQSMLSSHGETQNTMEKVESTANQMDEVSALIDQVEEMSAQIATAAEEQSAVTSEIDRNVTHVKDLSDGILEAASQIQNASGELDQVASDITQQIGQFRY</sequence>
<keyword evidence="12" id="KW-1185">Reference proteome</keyword>
<dbReference type="PRINTS" id="PR00260">
    <property type="entry name" value="CHEMTRNSDUCR"/>
</dbReference>
<keyword evidence="3 5" id="KW-0807">Transducer</keyword>
<dbReference type="PROSITE" id="PS50111">
    <property type="entry name" value="CHEMOTAXIS_TRANSDUC_2"/>
    <property type="match status" value="1"/>
</dbReference>
<dbReference type="PANTHER" id="PTHR32089:SF120">
    <property type="entry name" value="METHYL-ACCEPTING CHEMOTAXIS PROTEIN TLPQ"/>
    <property type="match status" value="1"/>
</dbReference>
<keyword evidence="2" id="KW-1003">Cell membrane</keyword>
<evidence type="ECO:0000313" key="12">
    <source>
        <dbReference type="Proteomes" id="UP001595722"/>
    </source>
</evidence>
<keyword evidence="7" id="KW-0812">Transmembrane</keyword>
<evidence type="ECO:0000256" key="2">
    <source>
        <dbReference type="ARBA" id="ARBA00022519"/>
    </source>
</evidence>
<dbReference type="Proteomes" id="UP001595722">
    <property type="component" value="Unassembled WGS sequence"/>
</dbReference>
<dbReference type="InterPro" id="IPR004089">
    <property type="entry name" value="MCPsignal_dom"/>
</dbReference>
<dbReference type="RefSeq" id="WP_376866934.1">
    <property type="nucleotide sequence ID" value="NZ_JBHRYB010000013.1"/>
</dbReference>
<evidence type="ECO:0000256" key="1">
    <source>
        <dbReference type="ARBA" id="ARBA00004429"/>
    </source>
</evidence>
<dbReference type="Gene3D" id="3.30.450.20">
    <property type="entry name" value="PAS domain"/>
    <property type="match status" value="1"/>
</dbReference>
<dbReference type="CDD" id="cd06225">
    <property type="entry name" value="HAMP"/>
    <property type="match status" value="1"/>
</dbReference>
<dbReference type="SUPFAM" id="SSF58104">
    <property type="entry name" value="Methyl-accepting chemotaxis protein (MCP) signaling domain"/>
    <property type="match status" value="1"/>
</dbReference>
<feature type="transmembrane region" description="Helical" evidence="7">
    <location>
        <begin position="6"/>
        <end position="30"/>
    </location>
</feature>
<keyword evidence="7" id="KW-0472">Membrane</keyword>
<evidence type="ECO:0000259" key="10">
    <source>
        <dbReference type="PROSITE" id="PS50885"/>
    </source>
</evidence>
<evidence type="ECO:0000256" key="5">
    <source>
        <dbReference type="PROSITE-ProRule" id="PRU00284"/>
    </source>
</evidence>
<dbReference type="CDD" id="cd11386">
    <property type="entry name" value="MCP_signal"/>
    <property type="match status" value="1"/>
</dbReference>
<keyword evidence="2" id="KW-0997">Cell inner membrane</keyword>
<dbReference type="PROSITE" id="PS50192">
    <property type="entry name" value="T_SNARE"/>
    <property type="match status" value="1"/>
</dbReference>
<gene>
    <name evidence="11" type="ORF">ACFOMG_12060</name>
</gene>
<feature type="transmembrane region" description="Helical" evidence="7">
    <location>
        <begin position="419"/>
        <end position="439"/>
    </location>
</feature>
<accession>A0ABV7VTI8</accession>
<feature type="domain" description="HAMP" evidence="10">
    <location>
        <begin position="439"/>
        <end position="492"/>
    </location>
</feature>
<dbReference type="PANTHER" id="PTHR32089">
    <property type="entry name" value="METHYL-ACCEPTING CHEMOTAXIS PROTEIN MCPB"/>
    <property type="match status" value="1"/>
</dbReference>
<name>A0ABV7VTI8_9GAMM</name>
<dbReference type="Gene3D" id="1.10.287.950">
    <property type="entry name" value="Methyl-accepting chemotaxis protein"/>
    <property type="match status" value="1"/>
</dbReference>
<keyword evidence="6" id="KW-0175">Coiled coil</keyword>
<proteinExistence type="inferred from homology"/>
<feature type="domain" description="T-SNARE coiled-coil homology" evidence="9">
    <location>
        <begin position="684"/>
        <end position="732"/>
    </location>
</feature>
<comment type="similarity">
    <text evidence="4">Belongs to the methyl-accepting chemotaxis (MCP) protein family.</text>
</comment>
<feature type="domain" description="Methyl-accepting transducer" evidence="8">
    <location>
        <begin position="497"/>
        <end position="733"/>
    </location>
</feature>
<evidence type="ECO:0000259" key="8">
    <source>
        <dbReference type="PROSITE" id="PS50111"/>
    </source>
</evidence>
<dbReference type="Pfam" id="PF00672">
    <property type="entry name" value="HAMP"/>
    <property type="match status" value="1"/>
</dbReference>
<protein>
    <submittedName>
        <fullName evidence="11">Methyl-accepting chemotaxis protein</fullName>
    </submittedName>
</protein>
<evidence type="ECO:0000259" key="9">
    <source>
        <dbReference type="PROSITE" id="PS50192"/>
    </source>
</evidence>
<dbReference type="InterPro" id="IPR004090">
    <property type="entry name" value="Chemotax_Me-accpt_rcpt"/>
</dbReference>
<evidence type="ECO:0000313" key="11">
    <source>
        <dbReference type="EMBL" id="MFC3680834.1"/>
    </source>
</evidence>
<comment type="subcellular location">
    <subcellularLocation>
        <location evidence="1">Cell inner membrane</location>
        <topology evidence="1">Multi-pass membrane protein</topology>
    </subcellularLocation>
</comment>
<organism evidence="11 12">
    <name type="scientific">Bacterioplanoides pacificum</name>
    <dbReference type="NCBI Taxonomy" id="1171596"/>
    <lineage>
        <taxon>Bacteria</taxon>
        <taxon>Pseudomonadati</taxon>
        <taxon>Pseudomonadota</taxon>
        <taxon>Gammaproteobacteria</taxon>
        <taxon>Oceanospirillales</taxon>
        <taxon>Oceanospirillaceae</taxon>
        <taxon>Bacterioplanoides</taxon>
    </lineage>
</organism>
<dbReference type="InterPro" id="IPR003660">
    <property type="entry name" value="HAMP_dom"/>
</dbReference>
<dbReference type="InterPro" id="IPR000727">
    <property type="entry name" value="T_SNARE_dom"/>
</dbReference>
<dbReference type="PROSITE" id="PS50885">
    <property type="entry name" value="HAMP"/>
    <property type="match status" value="1"/>
</dbReference>
<evidence type="ECO:0000256" key="3">
    <source>
        <dbReference type="ARBA" id="ARBA00023224"/>
    </source>
</evidence>
<feature type="coiled-coil region" evidence="6">
    <location>
        <begin position="652"/>
        <end position="717"/>
    </location>
</feature>
<evidence type="ECO:0000256" key="6">
    <source>
        <dbReference type="SAM" id="Coils"/>
    </source>
</evidence>
<dbReference type="Pfam" id="PF00015">
    <property type="entry name" value="MCPsignal"/>
    <property type="match status" value="1"/>
</dbReference>
<reference evidence="12" key="1">
    <citation type="journal article" date="2019" name="Int. J. Syst. Evol. Microbiol.">
        <title>The Global Catalogue of Microorganisms (GCM) 10K type strain sequencing project: providing services to taxonomists for standard genome sequencing and annotation.</title>
        <authorList>
            <consortium name="The Broad Institute Genomics Platform"/>
            <consortium name="The Broad Institute Genome Sequencing Center for Infectious Disease"/>
            <person name="Wu L."/>
            <person name="Ma J."/>
        </authorList>
    </citation>
    <scope>NUCLEOTIDE SEQUENCE [LARGE SCALE GENOMIC DNA]</scope>
    <source>
        <strain evidence="12">KCTC 42424</strain>
    </source>
</reference>
<comment type="caution">
    <text evidence="11">The sequence shown here is derived from an EMBL/GenBank/DDBJ whole genome shotgun (WGS) entry which is preliminary data.</text>
</comment>